<dbReference type="PANTHER" id="PTHR45436">
    <property type="entry name" value="SENSOR HISTIDINE KINASE YKOH"/>
    <property type="match status" value="1"/>
</dbReference>
<evidence type="ECO:0000256" key="8">
    <source>
        <dbReference type="ARBA" id="ARBA00022989"/>
    </source>
</evidence>
<keyword evidence="9" id="KW-0902">Two-component regulatory system</keyword>
<dbReference type="SUPFAM" id="SSF55874">
    <property type="entry name" value="ATPase domain of HSP90 chaperone/DNA topoisomerase II/histidine kinase"/>
    <property type="match status" value="1"/>
</dbReference>
<keyword evidence="8 11" id="KW-1133">Transmembrane helix</keyword>
<dbReference type="Proteomes" id="UP000547011">
    <property type="component" value="Unassembled WGS sequence"/>
</dbReference>
<evidence type="ECO:0000256" key="5">
    <source>
        <dbReference type="ARBA" id="ARBA00022679"/>
    </source>
</evidence>
<accession>A0A7W6IKH4</accession>
<dbReference type="SUPFAM" id="SSF47384">
    <property type="entry name" value="Homodimeric domain of signal transducing histidine kinase"/>
    <property type="match status" value="1"/>
</dbReference>
<dbReference type="InterPro" id="IPR050428">
    <property type="entry name" value="TCS_sensor_his_kinase"/>
</dbReference>
<dbReference type="Gene3D" id="1.10.287.130">
    <property type="match status" value="1"/>
</dbReference>
<feature type="domain" description="HAMP" evidence="13">
    <location>
        <begin position="180"/>
        <end position="231"/>
    </location>
</feature>
<dbReference type="Gene3D" id="3.30.565.10">
    <property type="entry name" value="Histidine kinase-like ATPase, C-terminal domain"/>
    <property type="match status" value="1"/>
</dbReference>
<evidence type="ECO:0000256" key="6">
    <source>
        <dbReference type="ARBA" id="ARBA00022692"/>
    </source>
</evidence>
<evidence type="ECO:0000256" key="2">
    <source>
        <dbReference type="ARBA" id="ARBA00004370"/>
    </source>
</evidence>
<dbReference type="GO" id="GO:0000155">
    <property type="term" value="F:phosphorelay sensor kinase activity"/>
    <property type="evidence" value="ECO:0007669"/>
    <property type="project" value="InterPro"/>
</dbReference>
<evidence type="ECO:0000259" key="12">
    <source>
        <dbReference type="PROSITE" id="PS50109"/>
    </source>
</evidence>
<keyword evidence="7 14" id="KW-0418">Kinase</keyword>
<comment type="catalytic activity">
    <reaction evidence="1">
        <text>ATP + protein L-histidine = ADP + protein N-phospho-L-histidine.</text>
        <dbReference type="EC" id="2.7.13.3"/>
    </reaction>
</comment>
<organism evidence="14 15">
    <name type="scientific">Devosia subaequoris</name>
    <dbReference type="NCBI Taxonomy" id="395930"/>
    <lineage>
        <taxon>Bacteria</taxon>
        <taxon>Pseudomonadati</taxon>
        <taxon>Pseudomonadota</taxon>
        <taxon>Alphaproteobacteria</taxon>
        <taxon>Hyphomicrobiales</taxon>
        <taxon>Devosiaceae</taxon>
        <taxon>Devosia</taxon>
    </lineage>
</organism>
<dbReference type="PANTHER" id="PTHR45436:SF5">
    <property type="entry name" value="SENSOR HISTIDINE KINASE TRCS"/>
    <property type="match status" value="1"/>
</dbReference>
<dbReference type="AlphaFoldDB" id="A0A7W6IKH4"/>
<evidence type="ECO:0000259" key="13">
    <source>
        <dbReference type="PROSITE" id="PS50885"/>
    </source>
</evidence>
<dbReference type="EC" id="2.7.13.3" evidence="3"/>
<sequence>MNSRSIRLRLLGLATLWVGVSLAATAVILHTIFVASVERDIVEDLSANLNRLIALMDVEPPDINFAASLPDPRYETPLGGRYWQVQGNWPNGLARSRSLWDMIIPLEGLNDGLHHLDGSSEEHFIFLVRTIWVKDQSIRVAVGEDHTAVHSTGAQFSGGVTILLALLGALMLAFGWLLIHFGLLPLDRLRSAIDDIRQGRRSRLEPHLAVEVQPLVNEINALLGEREETLEKARQRASDLAHGLKTPLAALQGVTHQLREQGQSAEADAIDDVVMEASKHIDYHLRLSVLRARRGSQRESVSITNAVVRTIAVLKKTGRGEHLFWMAELVENVQVNVHRQDLLELIGVILENAAKWAKERVVVRASCQSEYAHLQIADDGPGIDDSLLAEIGQRGRRLDESKPGSGLGLAIASEIVAQNGGRLSFARASEGGLEVLIILPLAR</sequence>
<keyword evidence="6 11" id="KW-0812">Transmembrane</keyword>
<dbReference type="Pfam" id="PF02518">
    <property type="entry name" value="HATPase_c"/>
    <property type="match status" value="1"/>
</dbReference>
<dbReference type="EMBL" id="JACIEW010000002">
    <property type="protein sequence ID" value="MBB4051318.1"/>
    <property type="molecule type" value="Genomic_DNA"/>
</dbReference>
<dbReference type="GO" id="GO:0005886">
    <property type="term" value="C:plasma membrane"/>
    <property type="evidence" value="ECO:0007669"/>
    <property type="project" value="TreeGrafter"/>
</dbReference>
<dbReference type="PRINTS" id="PR00344">
    <property type="entry name" value="BCTRLSENSOR"/>
</dbReference>
<comment type="subcellular location">
    <subcellularLocation>
        <location evidence="2">Membrane</location>
    </subcellularLocation>
</comment>
<evidence type="ECO:0000313" key="14">
    <source>
        <dbReference type="EMBL" id="MBB4051318.1"/>
    </source>
</evidence>
<dbReference type="PROSITE" id="PS50109">
    <property type="entry name" value="HIS_KIN"/>
    <property type="match status" value="1"/>
</dbReference>
<evidence type="ECO:0000256" key="7">
    <source>
        <dbReference type="ARBA" id="ARBA00022777"/>
    </source>
</evidence>
<reference evidence="14 15" key="1">
    <citation type="submission" date="2020-08" db="EMBL/GenBank/DDBJ databases">
        <title>Genomic Encyclopedia of Type Strains, Phase IV (KMG-IV): sequencing the most valuable type-strain genomes for metagenomic binning, comparative biology and taxonomic classification.</title>
        <authorList>
            <person name="Goeker M."/>
        </authorList>
    </citation>
    <scope>NUCLEOTIDE SEQUENCE [LARGE SCALE GENOMIC DNA]</scope>
    <source>
        <strain evidence="14 15">DSM 23447</strain>
    </source>
</reference>
<dbReference type="SMART" id="SM00387">
    <property type="entry name" value="HATPase_c"/>
    <property type="match status" value="1"/>
</dbReference>
<evidence type="ECO:0000256" key="9">
    <source>
        <dbReference type="ARBA" id="ARBA00023012"/>
    </source>
</evidence>
<name>A0A7W6IKH4_9HYPH</name>
<dbReference type="PROSITE" id="PS50885">
    <property type="entry name" value="HAMP"/>
    <property type="match status" value="1"/>
</dbReference>
<keyword evidence="15" id="KW-1185">Reference proteome</keyword>
<keyword evidence="4" id="KW-0597">Phosphoprotein</keyword>
<evidence type="ECO:0000256" key="11">
    <source>
        <dbReference type="SAM" id="Phobius"/>
    </source>
</evidence>
<dbReference type="InterPro" id="IPR003594">
    <property type="entry name" value="HATPase_dom"/>
</dbReference>
<keyword evidence="5" id="KW-0808">Transferase</keyword>
<protein>
    <recommendedName>
        <fullName evidence="3">histidine kinase</fullName>
        <ecNumber evidence="3">2.7.13.3</ecNumber>
    </recommendedName>
</protein>
<evidence type="ECO:0000256" key="4">
    <source>
        <dbReference type="ARBA" id="ARBA00022553"/>
    </source>
</evidence>
<evidence type="ECO:0000256" key="10">
    <source>
        <dbReference type="ARBA" id="ARBA00023136"/>
    </source>
</evidence>
<feature type="transmembrane region" description="Helical" evidence="11">
    <location>
        <begin position="162"/>
        <end position="184"/>
    </location>
</feature>
<evidence type="ECO:0000313" key="15">
    <source>
        <dbReference type="Proteomes" id="UP000547011"/>
    </source>
</evidence>
<keyword evidence="10 11" id="KW-0472">Membrane</keyword>
<dbReference type="InterPro" id="IPR003660">
    <property type="entry name" value="HAMP_dom"/>
</dbReference>
<dbReference type="InterPro" id="IPR036890">
    <property type="entry name" value="HATPase_C_sf"/>
</dbReference>
<dbReference type="RefSeq" id="WP_183310088.1">
    <property type="nucleotide sequence ID" value="NZ_JACIEW010000002.1"/>
</dbReference>
<comment type="caution">
    <text evidence="14">The sequence shown here is derived from an EMBL/GenBank/DDBJ whole genome shotgun (WGS) entry which is preliminary data.</text>
</comment>
<evidence type="ECO:0000256" key="1">
    <source>
        <dbReference type="ARBA" id="ARBA00000085"/>
    </source>
</evidence>
<dbReference type="InterPro" id="IPR005467">
    <property type="entry name" value="His_kinase_dom"/>
</dbReference>
<dbReference type="InterPro" id="IPR036097">
    <property type="entry name" value="HisK_dim/P_sf"/>
</dbReference>
<proteinExistence type="predicted"/>
<feature type="domain" description="Histidine kinase" evidence="12">
    <location>
        <begin position="239"/>
        <end position="443"/>
    </location>
</feature>
<evidence type="ECO:0000256" key="3">
    <source>
        <dbReference type="ARBA" id="ARBA00012438"/>
    </source>
</evidence>
<dbReference type="InterPro" id="IPR004358">
    <property type="entry name" value="Sig_transdc_His_kin-like_C"/>
</dbReference>
<gene>
    <name evidence="14" type="ORF">GGR20_000954</name>
</gene>